<comment type="caution">
    <text evidence="2">The sequence shown here is derived from an EMBL/GenBank/DDBJ whole genome shotgun (WGS) entry which is preliminary data.</text>
</comment>
<protein>
    <submittedName>
        <fullName evidence="2">Uncharacterized protein</fullName>
    </submittedName>
</protein>
<dbReference type="RefSeq" id="WP_188400582.1">
    <property type="nucleotide sequence ID" value="NZ_BMCE01000001.1"/>
</dbReference>
<name>A0ABS2ZDH1_9BACL</name>
<dbReference type="EMBL" id="JAFHKS010000044">
    <property type="protein sequence ID" value="MBN3546239.1"/>
    <property type="molecule type" value="Genomic_DNA"/>
</dbReference>
<evidence type="ECO:0000313" key="3">
    <source>
        <dbReference type="Proteomes" id="UP001319060"/>
    </source>
</evidence>
<proteinExistence type="predicted"/>
<accession>A0ABS2ZDH1</accession>
<keyword evidence="3" id="KW-1185">Reference proteome</keyword>
<keyword evidence="1" id="KW-0812">Transmembrane</keyword>
<organism evidence="2 3">
    <name type="scientific">Fictibacillus barbaricus</name>
    <dbReference type="NCBI Taxonomy" id="182136"/>
    <lineage>
        <taxon>Bacteria</taxon>
        <taxon>Bacillati</taxon>
        <taxon>Bacillota</taxon>
        <taxon>Bacilli</taxon>
        <taxon>Bacillales</taxon>
        <taxon>Fictibacillaceae</taxon>
        <taxon>Fictibacillus</taxon>
    </lineage>
</organism>
<keyword evidence="1" id="KW-1133">Transmembrane helix</keyword>
<sequence length="106" mass="12153">MEKEMHCESCLLPIKVREDLVTVWAFFKIRLYHESCYANSLKGAAALFVSNTPINRFSGNFTAIVAFIVAWIPLFTDITPAITIVCSLIVLLRLYSFIRFEKHLPQ</sequence>
<feature type="transmembrane region" description="Helical" evidence="1">
    <location>
        <begin position="57"/>
        <end position="75"/>
    </location>
</feature>
<evidence type="ECO:0000313" key="2">
    <source>
        <dbReference type="EMBL" id="MBN3546239.1"/>
    </source>
</evidence>
<dbReference type="Proteomes" id="UP001319060">
    <property type="component" value="Unassembled WGS sequence"/>
</dbReference>
<gene>
    <name evidence="2" type="ORF">JYA64_13115</name>
</gene>
<feature type="transmembrane region" description="Helical" evidence="1">
    <location>
        <begin position="81"/>
        <end position="98"/>
    </location>
</feature>
<keyword evidence="1" id="KW-0472">Membrane</keyword>
<reference evidence="2 3" key="1">
    <citation type="submission" date="2021-01" db="EMBL/GenBank/DDBJ databases">
        <title>Genome Sequencing of Type Strains.</title>
        <authorList>
            <person name="Lemaire J.F."/>
            <person name="Inderbitzin P."/>
            <person name="Collins S.B."/>
            <person name="Wespe N."/>
            <person name="Knight-Connoni V."/>
        </authorList>
    </citation>
    <scope>NUCLEOTIDE SEQUENCE [LARGE SCALE GENOMIC DNA]</scope>
    <source>
        <strain evidence="2 3">DSM 14730</strain>
    </source>
</reference>
<evidence type="ECO:0000256" key="1">
    <source>
        <dbReference type="SAM" id="Phobius"/>
    </source>
</evidence>